<dbReference type="SUPFAM" id="SSF53613">
    <property type="entry name" value="Ribokinase-like"/>
    <property type="match status" value="1"/>
</dbReference>
<dbReference type="Proteomes" id="UP000199119">
    <property type="component" value="Unassembled WGS sequence"/>
</dbReference>
<dbReference type="OrthoDB" id="9795789at2"/>
<keyword evidence="2" id="KW-0808">Transferase</keyword>
<organism evidence="5 6">
    <name type="scientific">Paracidovorax wautersii</name>
    <dbReference type="NCBI Taxonomy" id="1177982"/>
    <lineage>
        <taxon>Bacteria</taxon>
        <taxon>Pseudomonadati</taxon>
        <taxon>Pseudomonadota</taxon>
        <taxon>Betaproteobacteria</taxon>
        <taxon>Burkholderiales</taxon>
        <taxon>Comamonadaceae</taxon>
        <taxon>Paracidovorax</taxon>
    </lineage>
</organism>
<evidence type="ECO:0000313" key="6">
    <source>
        <dbReference type="Proteomes" id="UP000199119"/>
    </source>
</evidence>
<dbReference type="AlphaFoldDB" id="A0A1I2EDE1"/>
<evidence type="ECO:0000256" key="3">
    <source>
        <dbReference type="ARBA" id="ARBA00022777"/>
    </source>
</evidence>
<gene>
    <name evidence="5" type="ORF">SAMN04489711_10729</name>
</gene>
<evidence type="ECO:0000259" key="4">
    <source>
        <dbReference type="Pfam" id="PF00294"/>
    </source>
</evidence>
<dbReference type="STRING" id="1177982.SAMN04489711_10729"/>
<dbReference type="RefSeq" id="WP_092939677.1">
    <property type="nucleotide sequence ID" value="NZ_FONX01000007.1"/>
</dbReference>
<dbReference type="PANTHER" id="PTHR43320:SF2">
    <property type="entry name" value="2-DEHYDRO-3-DEOXYGLUCONOKINASE_2-DEHYDRO-3-DEOXYGALACTONOKINASE"/>
    <property type="match status" value="1"/>
</dbReference>
<evidence type="ECO:0000256" key="2">
    <source>
        <dbReference type="ARBA" id="ARBA00022679"/>
    </source>
</evidence>
<keyword evidence="3 5" id="KW-0418">Kinase</keyword>
<dbReference type="GO" id="GO:0016301">
    <property type="term" value="F:kinase activity"/>
    <property type="evidence" value="ECO:0007669"/>
    <property type="project" value="UniProtKB-KW"/>
</dbReference>
<dbReference type="Pfam" id="PF00294">
    <property type="entry name" value="PfkB"/>
    <property type="match status" value="1"/>
</dbReference>
<dbReference type="Gene3D" id="3.40.1190.20">
    <property type="match status" value="1"/>
</dbReference>
<accession>A0A1I2EDE1</accession>
<comment type="similarity">
    <text evidence="1">Belongs to the carbohydrate kinase PfkB family.</text>
</comment>
<name>A0A1I2EDE1_9BURK</name>
<evidence type="ECO:0000313" key="5">
    <source>
        <dbReference type="EMBL" id="SFE90673.1"/>
    </source>
</evidence>
<protein>
    <submittedName>
        <fullName evidence="5">2-dehydro-3-deoxygluconokinase</fullName>
    </submittedName>
</protein>
<reference evidence="6" key="1">
    <citation type="submission" date="2016-10" db="EMBL/GenBank/DDBJ databases">
        <authorList>
            <person name="Varghese N."/>
            <person name="Submissions S."/>
        </authorList>
    </citation>
    <scope>NUCLEOTIDE SEQUENCE [LARGE SCALE GENOMIC DNA]</scope>
    <source>
        <strain evidence="6">DSM 27981</strain>
    </source>
</reference>
<sequence length="326" mass="33703">MAAPQATSTVQTPTLTLEVLTVGEPMALFMAAAPGELHAVADFRRVAAGAELNVATGLARLGLRTGYITRLGTDSFGRFLQGEMAREGIDTRYVAVDAAQATGFMLKTRTDDGSDPQIEYFRKGSAASRLSVADAPAGTFPARHLHLTGITPALSPTTLELAFHLARQARAGGASISFDPNLRPRLWPSPQAMAECVNALAALSDTVLPGLAEGRQLTGCHTAEEIAAFYLQRGARQVVVKLGAEGAYFADSAGAAGVAPGVPVERIVDTVGAGDGFAVGVISALLEGRTLAQAAARGNAIGARVVQFPGDSDGLPDRQQLARIGG</sequence>
<dbReference type="InterPro" id="IPR002173">
    <property type="entry name" value="Carboh/pur_kinase_PfkB_CS"/>
</dbReference>
<dbReference type="EMBL" id="FONX01000007">
    <property type="protein sequence ID" value="SFE90673.1"/>
    <property type="molecule type" value="Genomic_DNA"/>
</dbReference>
<feature type="domain" description="Carbohydrate kinase PfkB" evidence="4">
    <location>
        <begin position="19"/>
        <end position="317"/>
    </location>
</feature>
<dbReference type="InterPro" id="IPR029056">
    <property type="entry name" value="Ribokinase-like"/>
</dbReference>
<keyword evidence="6" id="KW-1185">Reference proteome</keyword>
<dbReference type="PANTHER" id="PTHR43320">
    <property type="entry name" value="SUGAR KINASE"/>
    <property type="match status" value="1"/>
</dbReference>
<dbReference type="InterPro" id="IPR011611">
    <property type="entry name" value="PfkB_dom"/>
</dbReference>
<proteinExistence type="inferred from homology"/>
<dbReference type="PROSITE" id="PS00584">
    <property type="entry name" value="PFKB_KINASES_2"/>
    <property type="match status" value="1"/>
</dbReference>
<evidence type="ECO:0000256" key="1">
    <source>
        <dbReference type="ARBA" id="ARBA00010688"/>
    </source>
</evidence>
<dbReference type="InterPro" id="IPR052700">
    <property type="entry name" value="Carb_kinase_PfkB-like"/>
</dbReference>
<dbReference type="CDD" id="cd01166">
    <property type="entry name" value="KdgK"/>
    <property type="match status" value="1"/>
</dbReference>